<organism evidence="4 5">
    <name type="scientific">Trypanosoma cruzi (strain CL Brener)</name>
    <dbReference type="NCBI Taxonomy" id="353153"/>
    <lineage>
        <taxon>Eukaryota</taxon>
        <taxon>Discoba</taxon>
        <taxon>Euglenozoa</taxon>
        <taxon>Kinetoplastea</taxon>
        <taxon>Metakinetoplastina</taxon>
        <taxon>Trypanosomatida</taxon>
        <taxon>Trypanosomatidae</taxon>
        <taxon>Trypanosoma</taxon>
        <taxon>Schizotrypanum</taxon>
    </lineage>
</organism>
<feature type="coiled-coil region" evidence="1">
    <location>
        <begin position="1167"/>
        <end position="1283"/>
    </location>
</feature>
<evidence type="ECO:0000313" key="5">
    <source>
        <dbReference type="Proteomes" id="UP000002296"/>
    </source>
</evidence>
<feature type="coiled-coil region" evidence="1">
    <location>
        <begin position="473"/>
        <end position="529"/>
    </location>
</feature>
<keyword evidence="3" id="KW-0732">Signal</keyword>
<evidence type="ECO:0008006" key="6">
    <source>
        <dbReference type="Google" id="ProtNLM"/>
    </source>
</evidence>
<feature type="coiled-coil region" evidence="1">
    <location>
        <begin position="194"/>
        <end position="298"/>
    </location>
</feature>
<feature type="compositionally biased region" description="Basic and acidic residues" evidence="2">
    <location>
        <begin position="163"/>
        <end position="175"/>
    </location>
</feature>
<evidence type="ECO:0000256" key="1">
    <source>
        <dbReference type="SAM" id="Coils"/>
    </source>
</evidence>
<dbReference type="SMR" id="Q4DXK6"/>
<evidence type="ECO:0000256" key="2">
    <source>
        <dbReference type="SAM" id="MobiDB-lite"/>
    </source>
</evidence>
<dbReference type="AlphaFoldDB" id="Q4DXK6"/>
<feature type="signal peptide" evidence="3">
    <location>
        <begin position="1"/>
        <end position="24"/>
    </location>
</feature>
<reference evidence="4 5" key="1">
    <citation type="journal article" date="2005" name="Science">
        <title>The genome sequence of Trypanosoma cruzi, etiologic agent of Chagas disease.</title>
        <authorList>
            <person name="El-Sayed N.M."/>
            <person name="Myler P.J."/>
            <person name="Bartholomeu D.C."/>
            <person name="Nilsson D."/>
            <person name="Aggarwal G."/>
            <person name="Tran A.N."/>
            <person name="Ghedin E."/>
            <person name="Worthey E.A."/>
            <person name="Delcher A.L."/>
            <person name="Blandin G."/>
            <person name="Westenberger S.J."/>
            <person name="Caler E."/>
            <person name="Cerqueira G.C."/>
            <person name="Branche C."/>
            <person name="Haas B."/>
            <person name="Anupama A."/>
            <person name="Arner E."/>
            <person name="Aslund L."/>
            <person name="Attipoe P."/>
            <person name="Bontempi E."/>
            <person name="Bringaud F."/>
            <person name="Burton P."/>
            <person name="Cadag E."/>
            <person name="Campbell D.A."/>
            <person name="Carrington M."/>
            <person name="Crabtree J."/>
            <person name="Darban H."/>
            <person name="da Silveira J.F."/>
            <person name="de Jong P."/>
            <person name="Edwards K."/>
            <person name="Englund P.T."/>
            <person name="Fazelina G."/>
            <person name="Feldblyum T."/>
            <person name="Ferella M."/>
            <person name="Frasch A.C."/>
            <person name="Gull K."/>
            <person name="Horn D."/>
            <person name="Hou L."/>
            <person name="Huang Y."/>
            <person name="Kindlund E."/>
            <person name="Klingbeil M."/>
            <person name="Kluge S."/>
            <person name="Koo H."/>
            <person name="Lacerda D."/>
            <person name="Levin M.J."/>
            <person name="Lorenzi H."/>
            <person name="Louie T."/>
            <person name="Machado C.R."/>
            <person name="McCulloch R."/>
            <person name="McKenna A."/>
            <person name="Mizuno Y."/>
            <person name="Mottram J.C."/>
            <person name="Nelson S."/>
            <person name="Ochaya S."/>
            <person name="Osoegawa K."/>
            <person name="Pai G."/>
            <person name="Parsons M."/>
            <person name="Pentony M."/>
            <person name="Pettersson U."/>
            <person name="Pop M."/>
            <person name="Ramirez J.L."/>
            <person name="Rinta J."/>
            <person name="Robertson L."/>
            <person name="Salzberg S.L."/>
            <person name="Sanchez D.O."/>
            <person name="Seyler A."/>
            <person name="Sharma R."/>
            <person name="Shetty J."/>
            <person name="Simpson A.J."/>
            <person name="Sisk E."/>
            <person name="Tammi M.T."/>
            <person name="Tarleton R."/>
            <person name="Teixeira S."/>
            <person name="Van Aken S."/>
            <person name="Vogt C."/>
            <person name="Ward P.N."/>
            <person name="Wickstead B."/>
            <person name="Wortman J."/>
            <person name="White O."/>
            <person name="Fraser C.M."/>
            <person name="Stuart K.D."/>
            <person name="Andersson B."/>
        </authorList>
    </citation>
    <scope>NUCLEOTIDE SEQUENCE [LARGE SCALE GENOMIC DNA]</scope>
    <source>
        <strain evidence="4 5">CL Brener</strain>
    </source>
</reference>
<gene>
    <name evidence="4" type="ORF">Tc00.1047053506195.200</name>
</gene>
<sequence length="1437" mass="163754">MRFFPLCPLTFFFFFPFFFDFCVRQDTLSVLPNMKSGLRPIHRPARDTGLNSSDLTADAEGLHMSSRKVQLLTPLASFSSEELARLRRTSPDAYQALLQYEQLCRHDTAVIAAKETELQRCIEVGQEVLGQLDQLKGRCSQLAGERDKATARIRELQQHLKRLESTRNHGADDHPSPVIQGGSRKMDVSLREQLHQQEEEKQKSHVYAKKLERELQEQKLLHDTLKRDLESAVQTARIAGAGSEAAEAARRSAEASLEEMRLRVEEKDRELLRAHAAQREAEENLREQQQELAKTSALYRDSQKPSVEMVTAASILVTLHNQLQELILDAGRSHNTKRELSPVAVSQLTRLRLPTAATVGATADSSFTPGQLGQWFAHSLEETSHLVIELSRALQQLEERLRRCDSDLERATAELQLALDKATNLGRENEQLRLSLVALKEEVQTLDAQTDRLREFDTLEVQRQTNLRIAAIEEEKRAEKVALQCELEQTRRQGALELANLHEDLENERRTMEREIRSLRSEINRWREEEKSAVSAAGRLAAALSSPSGEEQLQAVRQQQLAFQGRVEELEAENQRLRAKNSQEIAELRAENTRLEQVVQNSRSRYQRQLQQHEDEMEKMIQSKQELQRRLCEHDSNDIHRIKELQDEMKCMRDVECKLRGELLKARTELESNTAETEKTMSWLRERHEAELAQVTHELETLRRGMEEKNASFIAENTKLREKLEQAQCSKETELGAKDSTIATLNRQLCDAEIEAAKMQDALHRSSQKAKGLAAETVPVDRYEEIETELMQEREHVQALVGSLNAAQTNIEELRGKLEEQKQCVQDCLGQLPPSPAQQFSRIALLLQATAKRATTRLLAILDEPRSVSVPSLSPPREELDAMTFRIEPDDAAEISGVIKPLEFSPVIRLPTTPRENFPKLPPQKSHGEPSSSRTLSPPTSTLEDDLSPPSRPGVWKNCELAAAFSSALHTFLSDLTSSVEQVSLRPYAFFWESLERLQRLFIASSPMAANTKTTPATTTNTNNNTADTTSEAQLVATDGSNVNIRNIGADNDNVNDSGEETANVHHEETNDDVMWTAIAGGIVDAYVDECAAVFKRLYHSTTIYLREREETFKKSSHHLNMSCEERVRRMTRGMTEREQGLATQLATAQSKAAAAQRFSDEAYTKLEDVTSRYNEVCARVEHLEEQLAAKKRELETERRQWQETVAKLQLERAARRQGEEGRQEQLLRQVEELRAELQNVQARLNSAREEEQGIRRDADNTKELLQRDIHRLERELLEARNSQNKTGQALHEIREQLAASNLTLQQRQNDEMSRARQAERTIEALQQEISEAHTAHQSIQRLLQAEKFRSEAAEEHSKDLSRQLAEKQVQIETLEQRVAELQEACWLQEKAFDAMTEENGALQKVNRVLEGRLAKVESEREPLRQQLQSLLLLEPR</sequence>
<dbReference type="RefSeq" id="XP_819113.1">
    <property type="nucleotide sequence ID" value="XM_814020.1"/>
</dbReference>
<dbReference type="PaxDb" id="353153-Q4DXK6"/>
<dbReference type="Proteomes" id="UP000002296">
    <property type="component" value="Unassembled WGS sequence"/>
</dbReference>
<name>Q4DXK6_TRYCC</name>
<feature type="coiled-coil region" evidence="1">
    <location>
        <begin position="380"/>
        <end position="449"/>
    </location>
</feature>
<keyword evidence="1" id="KW-0175">Coiled coil</keyword>
<comment type="caution">
    <text evidence="4">The sequence shown here is derived from an EMBL/GenBank/DDBJ whole genome shotgun (WGS) entry which is preliminary data.</text>
</comment>
<feature type="compositionally biased region" description="Low complexity" evidence="2">
    <location>
        <begin position="930"/>
        <end position="942"/>
    </location>
</feature>
<dbReference type="PANTHER" id="PTHR23159:SF31">
    <property type="entry name" value="CENTROSOME-ASSOCIATED PROTEIN CEP250 ISOFORM X1"/>
    <property type="match status" value="1"/>
</dbReference>
<dbReference type="EMBL" id="AAHK01000107">
    <property type="protein sequence ID" value="EAN97262.1"/>
    <property type="molecule type" value="Genomic_DNA"/>
</dbReference>
<dbReference type="OMA" id="RWRQQYA"/>
<feature type="coiled-coil region" evidence="1">
    <location>
        <begin position="553"/>
        <end position="630"/>
    </location>
</feature>
<feature type="region of interest" description="Disordered" evidence="2">
    <location>
        <begin position="910"/>
        <end position="951"/>
    </location>
</feature>
<protein>
    <recommendedName>
        <fullName evidence="6">NUP-1 protein</fullName>
    </recommendedName>
</protein>
<dbReference type="eggNOG" id="ENOG502SGJQ">
    <property type="taxonomic scope" value="Eukaryota"/>
</dbReference>
<feature type="chain" id="PRO_5004237248" description="NUP-1 protein" evidence="3">
    <location>
        <begin position="25"/>
        <end position="1437"/>
    </location>
</feature>
<dbReference type="InParanoid" id="Q4DXK6"/>
<accession>Q4DXK6</accession>
<evidence type="ECO:0000256" key="3">
    <source>
        <dbReference type="SAM" id="SignalP"/>
    </source>
</evidence>
<feature type="region of interest" description="Disordered" evidence="2">
    <location>
        <begin position="163"/>
        <end position="188"/>
    </location>
</feature>
<dbReference type="KEGG" id="tcr:506195.200"/>
<proteinExistence type="predicted"/>
<keyword evidence="5" id="KW-1185">Reference proteome</keyword>
<feature type="coiled-coil region" evidence="1">
    <location>
        <begin position="1309"/>
        <end position="1392"/>
    </location>
</feature>
<evidence type="ECO:0000313" key="4">
    <source>
        <dbReference type="EMBL" id="EAN97262.1"/>
    </source>
</evidence>
<feature type="coiled-coil region" evidence="1">
    <location>
        <begin position="797"/>
        <end position="824"/>
    </location>
</feature>
<dbReference type="GeneID" id="3551483"/>
<dbReference type="PANTHER" id="PTHR23159">
    <property type="entry name" value="CENTROSOMAL PROTEIN 2"/>
    <property type="match status" value="1"/>
</dbReference>